<dbReference type="GeneID" id="105907296"/>
<proteinExistence type="inferred from homology"/>
<evidence type="ECO:0000256" key="7">
    <source>
        <dbReference type="SAM" id="MobiDB-lite"/>
    </source>
</evidence>
<dbReference type="GO" id="GO:0019825">
    <property type="term" value="F:oxygen binding"/>
    <property type="evidence" value="ECO:0007669"/>
    <property type="project" value="InterPro"/>
</dbReference>
<dbReference type="AlphaFoldDB" id="A0A6P3W817"/>
<dbReference type="GO" id="GO:0046872">
    <property type="term" value="F:metal ion binding"/>
    <property type="evidence" value="ECO:0007669"/>
    <property type="project" value="UniProtKB-KW"/>
</dbReference>
<evidence type="ECO:0000256" key="6">
    <source>
        <dbReference type="RuleBase" id="RU000356"/>
    </source>
</evidence>
<evidence type="ECO:0000313" key="10">
    <source>
        <dbReference type="RefSeq" id="XP_012691048.1"/>
    </source>
</evidence>
<dbReference type="Gene3D" id="1.10.490.10">
    <property type="entry name" value="Globins"/>
    <property type="match status" value="1"/>
</dbReference>
<dbReference type="GO" id="GO:0020037">
    <property type="term" value="F:heme binding"/>
    <property type="evidence" value="ECO:0007669"/>
    <property type="project" value="InterPro"/>
</dbReference>
<keyword evidence="2 6" id="KW-0349">Heme</keyword>
<feature type="compositionally biased region" description="Basic and acidic residues" evidence="7">
    <location>
        <begin position="188"/>
        <end position="197"/>
    </location>
</feature>
<keyword evidence="3" id="KW-0479">Metal-binding</keyword>
<sequence length="197" mass="22748">MGCPVSALAPRPAVDPLEDIALVNLTDKQKGMIKESWSSIQQDITRAGIIMFVRLFESHPECKEVFFEFRGVDDTEMLRVNKELRAHGLRVMSFVEKSVARLHEPEVLEKLAFDLGRKHYGYKAIPKYFIYVMPEFIRAIQPILKDALTPELEDAWKALFVYLTGMMRQGYLEEERRQRKAGAPPTIERPDRKHSAI</sequence>
<dbReference type="OrthoDB" id="436496at2759"/>
<keyword evidence="9" id="KW-1185">Reference proteome</keyword>
<dbReference type="Proteomes" id="UP000515152">
    <property type="component" value="Chromosome 15"/>
</dbReference>
<evidence type="ECO:0000259" key="8">
    <source>
        <dbReference type="PROSITE" id="PS01033"/>
    </source>
</evidence>
<dbReference type="InterPro" id="IPR000971">
    <property type="entry name" value="Globin"/>
</dbReference>
<dbReference type="KEGG" id="char:105907296"/>
<keyword evidence="6" id="KW-0813">Transport</keyword>
<evidence type="ECO:0000256" key="1">
    <source>
        <dbReference type="ARBA" id="ARBA00008705"/>
    </source>
</evidence>
<evidence type="ECO:0000256" key="4">
    <source>
        <dbReference type="ARBA" id="ARBA00023004"/>
    </source>
</evidence>
<dbReference type="PRINTS" id="PR00188">
    <property type="entry name" value="PLANTGLOBIN"/>
</dbReference>
<dbReference type="InterPro" id="IPR050532">
    <property type="entry name" value="Globin-like_OT"/>
</dbReference>
<evidence type="ECO:0000256" key="3">
    <source>
        <dbReference type="ARBA" id="ARBA00022723"/>
    </source>
</evidence>
<feature type="region of interest" description="Disordered" evidence="7">
    <location>
        <begin position="174"/>
        <end position="197"/>
    </location>
</feature>
<accession>A0A6P3W817</accession>
<dbReference type="PANTHER" id="PTHR46458:SF2">
    <property type="entry name" value="X GLOBIN"/>
    <property type="match status" value="1"/>
</dbReference>
<dbReference type="SUPFAM" id="SSF46458">
    <property type="entry name" value="Globin-like"/>
    <property type="match status" value="1"/>
</dbReference>
<dbReference type="Pfam" id="PF00042">
    <property type="entry name" value="Globin"/>
    <property type="match status" value="1"/>
</dbReference>
<dbReference type="GO" id="GO:0005344">
    <property type="term" value="F:oxygen carrier activity"/>
    <property type="evidence" value="ECO:0007669"/>
    <property type="project" value="UniProtKB-KW"/>
</dbReference>
<reference evidence="10" key="1">
    <citation type="submission" date="2025-08" db="UniProtKB">
        <authorList>
            <consortium name="RefSeq"/>
        </authorList>
    </citation>
    <scope>IDENTIFICATION</scope>
</reference>
<keyword evidence="4" id="KW-0408">Iron</keyword>
<protein>
    <submittedName>
        <fullName evidence="10">Cytoglobin-2-like</fullName>
    </submittedName>
</protein>
<dbReference type="PANTHER" id="PTHR46458">
    <property type="entry name" value="BLR2807 PROTEIN"/>
    <property type="match status" value="1"/>
</dbReference>
<feature type="domain" description="Globin" evidence="8">
    <location>
        <begin position="24"/>
        <end position="172"/>
    </location>
</feature>
<evidence type="ECO:0000313" key="9">
    <source>
        <dbReference type="Proteomes" id="UP000515152"/>
    </source>
</evidence>
<dbReference type="RefSeq" id="XP_012691048.1">
    <property type="nucleotide sequence ID" value="XM_012835594.3"/>
</dbReference>
<dbReference type="InterPro" id="IPR009050">
    <property type="entry name" value="Globin-like_sf"/>
</dbReference>
<name>A0A6P3W817_CLUHA</name>
<comment type="similarity">
    <text evidence="1 6">Belongs to the globin family.</text>
</comment>
<evidence type="ECO:0000256" key="5">
    <source>
        <dbReference type="ARBA" id="ARBA00046401"/>
    </source>
</evidence>
<evidence type="ECO:0000256" key="2">
    <source>
        <dbReference type="ARBA" id="ARBA00022617"/>
    </source>
</evidence>
<dbReference type="InterPro" id="IPR012292">
    <property type="entry name" value="Globin/Proto"/>
</dbReference>
<dbReference type="PROSITE" id="PS01033">
    <property type="entry name" value="GLOBIN"/>
    <property type="match status" value="1"/>
</dbReference>
<comment type="subunit">
    <text evidence="5">Monomer. Homodimers and homotetramers. Mainly monomeric but also detected as part of homodimers and homotetramers.</text>
</comment>
<keyword evidence="6" id="KW-0561">Oxygen transport</keyword>
<organism evidence="9 10">
    <name type="scientific">Clupea harengus</name>
    <name type="common">Atlantic herring</name>
    <dbReference type="NCBI Taxonomy" id="7950"/>
    <lineage>
        <taxon>Eukaryota</taxon>
        <taxon>Metazoa</taxon>
        <taxon>Chordata</taxon>
        <taxon>Craniata</taxon>
        <taxon>Vertebrata</taxon>
        <taxon>Euteleostomi</taxon>
        <taxon>Actinopterygii</taxon>
        <taxon>Neopterygii</taxon>
        <taxon>Teleostei</taxon>
        <taxon>Clupei</taxon>
        <taxon>Clupeiformes</taxon>
        <taxon>Clupeoidei</taxon>
        <taxon>Clupeidae</taxon>
        <taxon>Clupea</taxon>
    </lineage>
</organism>
<gene>
    <name evidence="10" type="primary">LOC105907296</name>
</gene>